<dbReference type="EMBL" id="JAQQWK010000011">
    <property type="protein sequence ID" value="KAK8024495.1"/>
    <property type="molecule type" value="Genomic_DNA"/>
</dbReference>
<feature type="compositionally biased region" description="Low complexity" evidence="1">
    <location>
        <begin position="14"/>
        <end position="36"/>
    </location>
</feature>
<keyword evidence="3" id="KW-1185">Reference proteome</keyword>
<proteinExistence type="predicted"/>
<comment type="caution">
    <text evidence="2">The sequence shown here is derived from an EMBL/GenBank/DDBJ whole genome shotgun (WGS) entry which is preliminary data.</text>
</comment>
<dbReference type="Proteomes" id="UP001444661">
    <property type="component" value="Unassembled WGS sequence"/>
</dbReference>
<evidence type="ECO:0000313" key="3">
    <source>
        <dbReference type="Proteomes" id="UP001444661"/>
    </source>
</evidence>
<accession>A0ABR1S2R4</accession>
<sequence length="145" mass="14907">MFGIFSGDSRSRKNSATSEAESSANGAANGSTNETTLSQALSSAYSYGPGELSREPLPLGDSSPGSRGNPNRGWGSQRDTGVLPGAMPWSSDHPAAPAVKATKPATLATSIRLDLSRFPVQSPAATPAATLAMSVARPAIRRRPP</sequence>
<gene>
    <name evidence="2" type="ORF">PG993_012561</name>
</gene>
<protein>
    <submittedName>
        <fullName evidence="2">Uncharacterized protein</fullName>
    </submittedName>
</protein>
<organism evidence="2 3">
    <name type="scientific">Apiospora rasikravindrae</name>
    <dbReference type="NCBI Taxonomy" id="990691"/>
    <lineage>
        <taxon>Eukaryota</taxon>
        <taxon>Fungi</taxon>
        <taxon>Dikarya</taxon>
        <taxon>Ascomycota</taxon>
        <taxon>Pezizomycotina</taxon>
        <taxon>Sordariomycetes</taxon>
        <taxon>Xylariomycetidae</taxon>
        <taxon>Amphisphaeriales</taxon>
        <taxon>Apiosporaceae</taxon>
        <taxon>Apiospora</taxon>
    </lineage>
</organism>
<evidence type="ECO:0000256" key="1">
    <source>
        <dbReference type="SAM" id="MobiDB-lite"/>
    </source>
</evidence>
<feature type="region of interest" description="Disordered" evidence="1">
    <location>
        <begin position="1"/>
        <end position="102"/>
    </location>
</feature>
<evidence type="ECO:0000313" key="2">
    <source>
        <dbReference type="EMBL" id="KAK8024495.1"/>
    </source>
</evidence>
<name>A0ABR1S2R4_9PEZI</name>
<reference evidence="2 3" key="1">
    <citation type="submission" date="2023-01" db="EMBL/GenBank/DDBJ databases">
        <title>Analysis of 21 Apiospora genomes using comparative genomics revels a genus with tremendous synthesis potential of carbohydrate active enzymes and secondary metabolites.</title>
        <authorList>
            <person name="Sorensen T."/>
        </authorList>
    </citation>
    <scope>NUCLEOTIDE SEQUENCE [LARGE SCALE GENOMIC DNA]</scope>
    <source>
        <strain evidence="2 3">CBS 33761</strain>
    </source>
</reference>